<protein>
    <recommendedName>
        <fullName evidence="1">CHK kinase-like domain-containing protein</fullName>
    </recommendedName>
</protein>
<dbReference type="InterPro" id="IPR004119">
    <property type="entry name" value="EcKL"/>
</dbReference>
<sequence length="424" mass="48792">METNGNSNETIIQPKESNVKVAAWIDSDYFKEILALDGKSKWKYISHEVKMANEKGENYASVLYRVKVIAENEADEIEELSYILKVDPGFEGPTKEMMEIFNVFGKEVEMYKSVIPSFEELLQKAGDFTQLSPKCLKTSTSLNEQIVLEDLSKKGYRMASRHEGLDLDHVKVVIEKLSKFHAASAVFHEVNGPYSDQLLDGMYNEKLKPMMEPFFKSNMVIVKESIKSIANGEIYLKQMENYLEKFFDKCKDVTRCLPDEFNVLNHGDLWTNNLMFKYENEKVADMLFIDLQMSVWGSPAIDLHYFISSSAEKNLKVREFDTIIQYYHENLVKALKNLGYKKKIPTLLELQVDLLQRGFLAYMAAITVLPITLLQDCEDADINNMLDEGDVGTSFKRKLYLNPSYLSVMELLLEHFDKKGILTI</sequence>
<dbReference type="SUPFAM" id="SSF56112">
    <property type="entry name" value="Protein kinase-like (PK-like)"/>
    <property type="match status" value="1"/>
</dbReference>
<proteinExistence type="predicted"/>
<comment type="caution">
    <text evidence="2">The sequence shown here is derived from an EMBL/GenBank/DDBJ whole genome shotgun (WGS) entry which is preliminary data.</text>
</comment>
<dbReference type="PANTHER" id="PTHR11012:SF6">
    <property type="entry name" value="CHK DOMAIN OV1-RELATED"/>
    <property type="match status" value="1"/>
</dbReference>
<dbReference type="EMBL" id="WJQU01000001">
    <property type="protein sequence ID" value="KAJ6646441.1"/>
    <property type="molecule type" value="Genomic_DNA"/>
</dbReference>
<dbReference type="Gene3D" id="3.90.1200.10">
    <property type="match status" value="1"/>
</dbReference>
<dbReference type="PANTHER" id="PTHR11012">
    <property type="entry name" value="PROTEIN KINASE-LIKE DOMAIN-CONTAINING"/>
    <property type="match status" value="1"/>
</dbReference>
<dbReference type="Proteomes" id="UP001151699">
    <property type="component" value="Chromosome A"/>
</dbReference>
<dbReference type="AlphaFoldDB" id="A0A9Q0NBJ3"/>
<evidence type="ECO:0000259" key="1">
    <source>
        <dbReference type="SMART" id="SM00587"/>
    </source>
</evidence>
<dbReference type="Pfam" id="PF02958">
    <property type="entry name" value="EcKL"/>
    <property type="match status" value="1"/>
</dbReference>
<name>A0A9Q0NBJ3_9DIPT</name>
<organism evidence="2 3">
    <name type="scientific">Pseudolycoriella hygida</name>
    <dbReference type="NCBI Taxonomy" id="35572"/>
    <lineage>
        <taxon>Eukaryota</taxon>
        <taxon>Metazoa</taxon>
        <taxon>Ecdysozoa</taxon>
        <taxon>Arthropoda</taxon>
        <taxon>Hexapoda</taxon>
        <taxon>Insecta</taxon>
        <taxon>Pterygota</taxon>
        <taxon>Neoptera</taxon>
        <taxon>Endopterygota</taxon>
        <taxon>Diptera</taxon>
        <taxon>Nematocera</taxon>
        <taxon>Sciaroidea</taxon>
        <taxon>Sciaridae</taxon>
        <taxon>Pseudolycoriella</taxon>
    </lineage>
</organism>
<accession>A0A9Q0NBJ3</accession>
<dbReference type="InterPro" id="IPR015897">
    <property type="entry name" value="CHK_kinase-like"/>
</dbReference>
<reference evidence="2" key="1">
    <citation type="submission" date="2022-07" db="EMBL/GenBank/DDBJ databases">
        <authorList>
            <person name="Trinca V."/>
            <person name="Uliana J.V.C."/>
            <person name="Torres T.T."/>
            <person name="Ward R.J."/>
            <person name="Monesi N."/>
        </authorList>
    </citation>
    <scope>NUCLEOTIDE SEQUENCE</scope>
    <source>
        <strain evidence="2">HSMRA1968</strain>
        <tissue evidence="2">Whole embryos</tissue>
    </source>
</reference>
<dbReference type="SMART" id="SM00587">
    <property type="entry name" value="CHK"/>
    <property type="match status" value="1"/>
</dbReference>
<dbReference type="OrthoDB" id="191037at2759"/>
<feature type="domain" description="CHK kinase-like" evidence="1">
    <location>
        <begin position="146"/>
        <end position="337"/>
    </location>
</feature>
<evidence type="ECO:0000313" key="3">
    <source>
        <dbReference type="Proteomes" id="UP001151699"/>
    </source>
</evidence>
<dbReference type="InterPro" id="IPR011009">
    <property type="entry name" value="Kinase-like_dom_sf"/>
</dbReference>
<gene>
    <name evidence="2" type="ORF">Bhyg_01652</name>
</gene>
<keyword evidence="3" id="KW-1185">Reference proteome</keyword>
<evidence type="ECO:0000313" key="2">
    <source>
        <dbReference type="EMBL" id="KAJ6646441.1"/>
    </source>
</evidence>